<feature type="compositionally biased region" description="Low complexity" evidence="2">
    <location>
        <begin position="79"/>
        <end position="196"/>
    </location>
</feature>
<dbReference type="NCBIfam" id="TIGR01167">
    <property type="entry name" value="LPXTG_anchor"/>
    <property type="match status" value="1"/>
</dbReference>
<evidence type="ECO:0000256" key="4">
    <source>
        <dbReference type="SAM" id="SignalP"/>
    </source>
</evidence>
<evidence type="ECO:0000259" key="5">
    <source>
        <dbReference type="Pfam" id="PF06458"/>
    </source>
</evidence>
<gene>
    <name evidence="8" type="ORF">ACFFGS_03300</name>
</gene>
<dbReference type="InterPro" id="IPR041495">
    <property type="entry name" value="Mub_B2"/>
</dbReference>
<keyword evidence="9" id="KW-1185">Reference proteome</keyword>
<keyword evidence="3" id="KW-0472">Membrane</keyword>
<feature type="region of interest" description="Disordered" evidence="2">
    <location>
        <begin position="840"/>
        <end position="983"/>
    </location>
</feature>
<feature type="compositionally biased region" description="Polar residues" evidence="2">
    <location>
        <begin position="968"/>
        <end position="983"/>
    </location>
</feature>
<proteinExistence type="predicted"/>
<dbReference type="EMBL" id="JBHLUK010000016">
    <property type="protein sequence ID" value="MFC0423156.1"/>
    <property type="molecule type" value="Genomic_DNA"/>
</dbReference>
<dbReference type="Proteomes" id="UP001589855">
    <property type="component" value="Unassembled WGS sequence"/>
</dbReference>
<evidence type="ECO:0000259" key="7">
    <source>
        <dbReference type="Pfam" id="PF17966"/>
    </source>
</evidence>
<feature type="region of interest" description="Disordered" evidence="2">
    <location>
        <begin position="79"/>
        <end position="210"/>
    </location>
</feature>
<dbReference type="Gene3D" id="3.10.20.320">
    <property type="entry name" value="Putative peptidoglycan bound protein (lpxtg motif)"/>
    <property type="match status" value="2"/>
</dbReference>
<reference evidence="8 9" key="1">
    <citation type="submission" date="2024-09" db="EMBL/GenBank/DDBJ databases">
        <authorList>
            <person name="Sun Q."/>
            <person name="Mori K."/>
        </authorList>
    </citation>
    <scope>NUCLEOTIDE SEQUENCE [LARGE SCALE GENOMIC DNA]</scope>
    <source>
        <strain evidence="8 9">TBRC 4575</strain>
    </source>
</reference>
<name>A0ABV6K126_9LACO</name>
<protein>
    <submittedName>
        <fullName evidence="8">MucBP domain-containing protein</fullName>
    </submittedName>
</protein>
<evidence type="ECO:0000256" key="1">
    <source>
        <dbReference type="ARBA" id="ARBA00022737"/>
    </source>
</evidence>
<feature type="chain" id="PRO_5046319564" evidence="4">
    <location>
        <begin position="50"/>
        <end position="1014"/>
    </location>
</feature>
<feature type="compositionally biased region" description="Polar residues" evidence="2">
    <location>
        <begin position="52"/>
        <end position="67"/>
    </location>
</feature>
<evidence type="ECO:0000313" key="9">
    <source>
        <dbReference type="Proteomes" id="UP001589855"/>
    </source>
</evidence>
<dbReference type="RefSeq" id="WP_137645387.1">
    <property type="nucleotide sequence ID" value="NZ_BAABRM010000017.1"/>
</dbReference>
<dbReference type="Pfam" id="PF17966">
    <property type="entry name" value="Muc_B2"/>
    <property type="match status" value="1"/>
</dbReference>
<sequence length="1014" mass="104364">MRLTQLQRIQQINHQYQKREYQRSWKTTVTLLAASVGLGATLLTLPAAAATDPSQSVATPSTETVGQTSGTTLTKATVLTSSATSTSQAESAASYGGSTSSTSTADSSASTETETTAASGALSGTTSGTETGTSTSTVTGTSAASAAPTSSTAAPASSATSGTSISTTTTVTVGSSEAGSNATSSTTSTATSGTASQADTPTTSEAVPDTTVVQFGDPGIQAEVMNSIKAISPVTVGMLRNFNGTINIGTMNVPLALSGNLEGMQYLQYLPSTSLIKFYVTLPHPDVDLTPLQPDRFSELSIWCKDLSAVNLAPLTKIDPVTLSWVQFAGTDQGGMADYQTNANGMTNAQLAELAPWLTAIDNTRTSSIFNLSLGNNSITDFSPLSGFTRSAYLGVLGQRVNANEQPVNMVIGQPAVFTALPIIGLQGESLTSHYYSTISGSPTGATTVTPTPLTALGDGRFEIPTAYPTVSGANWFSYGIPGYTMAVTAENVNQAFMSVSYPNGVSINYDVAIYQPANWLTAPELNVRYLDGTTGEAIQPATKLQGTKIGEAYDLTDQTAIDGYRLDPTRSSALTGTYTQDPQALTYTYEREPAGGITVKYETLFGKELAPSTTISGYVGDAYTAKPASVAGYTVNRTLTGSLPESGQLGLTAGTITYLYTPNTLSRTVEYVDTVTNTVLSTDTVTGLFDSASSYSPEQTINDYVSRGYQLTSSDVPTGSALLSDPAADLTYRVDFTHQTLSIDSDSTIIPKDVIIERTVTRTINYQDAEGQPIGTPVVQSVTFERTATRDLVTDDVTYDDWQPTSSAQLAAVTSPLYPNTLPSQVIVPEKLVTADSPDETLTITYKDSTPGSGDENDTPDSADTSEAPGSSAATGGSVGSETPGSSAAPENPVDSGAAAGDSSSAPSGSTPAAGSDSTSGESGSAAAGSQPLGGQSSASGATSGGTSPANSAVTGLQSAAVPVKPAQSSATPQSALPQTNEQAPVATSLIGIVLLALAAGFANLKQWLRRRF</sequence>
<accession>A0ABV6K126</accession>
<feature type="compositionally biased region" description="Polar residues" evidence="2">
    <location>
        <begin position="841"/>
        <end position="853"/>
    </location>
</feature>
<comment type="caution">
    <text evidence="8">The sequence shown here is derived from an EMBL/GenBank/DDBJ whole genome shotgun (WGS) entry which is preliminary data.</text>
</comment>
<dbReference type="InterPro" id="IPR009459">
    <property type="entry name" value="MucBP_dom"/>
</dbReference>
<feature type="domain" description="MucBP" evidence="5">
    <location>
        <begin position="527"/>
        <end position="591"/>
    </location>
</feature>
<keyword evidence="1" id="KW-0677">Repeat</keyword>
<feature type="domain" description="Mub B2-like" evidence="7">
    <location>
        <begin position="758"/>
        <end position="849"/>
    </location>
</feature>
<dbReference type="Pfam" id="PF06458">
    <property type="entry name" value="MucBP"/>
    <property type="match status" value="2"/>
</dbReference>
<evidence type="ECO:0000256" key="2">
    <source>
        <dbReference type="SAM" id="MobiDB-lite"/>
    </source>
</evidence>
<feature type="domain" description="MucBP" evidence="5">
    <location>
        <begin position="598"/>
        <end position="662"/>
    </location>
</feature>
<feature type="compositionally biased region" description="Polar residues" evidence="2">
    <location>
        <begin position="950"/>
        <end position="959"/>
    </location>
</feature>
<dbReference type="Gene3D" id="3.10.20.470">
    <property type="match status" value="1"/>
</dbReference>
<dbReference type="Pfam" id="PF17965">
    <property type="entry name" value="MucBP_2"/>
    <property type="match status" value="1"/>
</dbReference>
<dbReference type="Gene3D" id="2.60.40.4300">
    <property type="match status" value="1"/>
</dbReference>
<organism evidence="8 9">
    <name type="scientific">Lactiplantibacillus plajomi</name>
    <dbReference type="NCBI Taxonomy" id="1457217"/>
    <lineage>
        <taxon>Bacteria</taxon>
        <taxon>Bacillati</taxon>
        <taxon>Bacillota</taxon>
        <taxon>Bacilli</taxon>
        <taxon>Lactobacillales</taxon>
        <taxon>Lactobacillaceae</taxon>
        <taxon>Lactiplantibacillus</taxon>
    </lineage>
</organism>
<keyword evidence="3" id="KW-0812">Transmembrane</keyword>
<dbReference type="InterPro" id="IPR041558">
    <property type="entry name" value="MucBP_2"/>
</dbReference>
<keyword evidence="3" id="KW-1133">Transmembrane helix</keyword>
<feature type="compositionally biased region" description="Low complexity" evidence="2">
    <location>
        <begin position="897"/>
        <end position="949"/>
    </location>
</feature>
<feature type="transmembrane region" description="Helical" evidence="3">
    <location>
        <begin position="985"/>
        <end position="1006"/>
    </location>
</feature>
<evidence type="ECO:0000313" key="8">
    <source>
        <dbReference type="EMBL" id="MFC0423156.1"/>
    </source>
</evidence>
<evidence type="ECO:0000259" key="6">
    <source>
        <dbReference type="Pfam" id="PF17965"/>
    </source>
</evidence>
<feature type="region of interest" description="Disordered" evidence="2">
    <location>
        <begin position="51"/>
        <end position="70"/>
    </location>
</feature>
<feature type="compositionally biased region" description="Low complexity" evidence="2">
    <location>
        <begin position="866"/>
        <end position="884"/>
    </location>
</feature>
<feature type="signal peptide" evidence="4">
    <location>
        <begin position="1"/>
        <end position="49"/>
    </location>
</feature>
<feature type="domain" description="Mucin binding" evidence="6">
    <location>
        <begin position="669"/>
        <end position="739"/>
    </location>
</feature>
<evidence type="ECO:0000256" key="3">
    <source>
        <dbReference type="SAM" id="Phobius"/>
    </source>
</evidence>
<keyword evidence="4" id="KW-0732">Signal</keyword>